<reference evidence="1" key="1">
    <citation type="journal article" date="2023" name="Plant Biotechnol. J.">
        <title>Chromosome-level wild Hevea brasiliensis genome provides new tools for genomic-assisted breeding and valuable loci to elevate rubber yield.</title>
        <authorList>
            <person name="Cheng H."/>
            <person name="Song X."/>
            <person name="Hu Y."/>
            <person name="Wu T."/>
            <person name="Yang Q."/>
            <person name="An Z."/>
            <person name="Feng S."/>
            <person name="Deng Z."/>
            <person name="Wu W."/>
            <person name="Zeng X."/>
            <person name="Tu M."/>
            <person name="Wang X."/>
            <person name="Huang H."/>
        </authorList>
    </citation>
    <scope>NUCLEOTIDE SEQUENCE</scope>
    <source>
        <strain evidence="1">MT/VB/25A 57/8</strain>
    </source>
</reference>
<evidence type="ECO:0000313" key="2">
    <source>
        <dbReference type="Proteomes" id="UP001174677"/>
    </source>
</evidence>
<evidence type="ECO:0008006" key="3">
    <source>
        <dbReference type="Google" id="ProtNLM"/>
    </source>
</evidence>
<name>A0ABQ9LL90_HEVBR</name>
<proteinExistence type="predicted"/>
<comment type="caution">
    <text evidence="1">The sequence shown here is derived from an EMBL/GenBank/DDBJ whole genome shotgun (WGS) entry which is preliminary data.</text>
</comment>
<gene>
    <name evidence="1" type="ORF">P3X46_020230</name>
</gene>
<keyword evidence="2" id="KW-1185">Reference proteome</keyword>
<organism evidence="1 2">
    <name type="scientific">Hevea brasiliensis</name>
    <name type="common">Para rubber tree</name>
    <name type="synonym">Siphonia brasiliensis</name>
    <dbReference type="NCBI Taxonomy" id="3981"/>
    <lineage>
        <taxon>Eukaryota</taxon>
        <taxon>Viridiplantae</taxon>
        <taxon>Streptophyta</taxon>
        <taxon>Embryophyta</taxon>
        <taxon>Tracheophyta</taxon>
        <taxon>Spermatophyta</taxon>
        <taxon>Magnoliopsida</taxon>
        <taxon>eudicotyledons</taxon>
        <taxon>Gunneridae</taxon>
        <taxon>Pentapetalae</taxon>
        <taxon>rosids</taxon>
        <taxon>fabids</taxon>
        <taxon>Malpighiales</taxon>
        <taxon>Euphorbiaceae</taxon>
        <taxon>Crotonoideae</taxon>
        <taxon>Micrandreae</taxon>
        <taxon>Hevea</taxon>
    </lineage>
</organism>
<evidence type="ECO:0000313" key="1">
    <source>
        <dbReference type="EMBL" id="KAJ9168737.1"/>
    </source>
</evidence>
<sequence length="139" mass="16001">MRTYMNLNDLWTRMVENYAHCCRLVGGLNLCFSLDLHGRWEFASTRHRSSKNDLVVNKRVSFTAEFCSTNYGCGDNQRYVCSNSKPIPCRSSSPCCSSCKELFGLRLLMILSLEGALRSVLWVQFVSFGYMDSRVGIWW</sequence>
<protein>
    <recommendedName>
        <fullName evidence="3">SREBP regulating gene protein</fullName>
    </recommendedName>
</protein>
<accession>A0ABQ9LL90</accession>
<dbReference type="EMBL" id="JARPOI010000011">
    <property type="protein sequence ID" value="KAJ9168737.1"/>
    <property type="molecule type" value="Genomic_DNA"/>
</dbReference>
<dbReference type="Proteomes" id="UP001174677">
    <property type="component" value="Chromosome 11"/>
</dbReference>